<keyword evidence="3" id="KW-0813">Transport</keyword>
<evidence type="ECO:0000259" key="7">
    <source>
        <dbReference type="Pfam" id="PF20655"/>
    </source>
</evidence>
<organism evidence="8 9">
    <name type="scientific">Rickenella mellea</name>
    <dbReference type="NCBI Taxonomy" id="50990"/>
    <lineage>
        <taxon>Eukaryota</taxon>
        <taxon>Fungi</taxon>
        <taxon>Dikarya</taxon>
        <taxon>Basidiomycota</taxon>
        <taxon>Agaricomycotina</taxon>
        <taxon>Agaricomycetes</taxon>
        <taxon>Hymenochaetales</taxon>
        <taxon>Rickenellaceae</taxon>
        <taxon>Rickenella</taxon>
    </lineage>
</organism>
<proteinExistence type="inferred from homology"/>
<comment type="subcellular location">
    <subcellularLocation>
        <location evidence="1">Golgi apparatus</location>
        <location evidence="1">trans-Golgi network</location>
    </subcellularLocation>
</comment>
<dbReference type="InterPro" id="IPR048361">
    <property type="entry name" value="Vps52_C"/>
</dbReference>
<reference evidence="8 9" key="1">
    <citation type="submission" date="2018-06" db="EMBL/GenBank/DDBJ databases">
        <title>A transcriptomic atlas of mushroom development highlights an independent origin of complex multicellularity.</title>
        <authorList>
            <consortium name="DOE Joint Genome Institute"/>
            <person name="Krizsan K."/>
            <person name="Almasi E."/>
            <person name="Merenyi Z."/>
            <person name="Sahu N."/>
            <person name="Viragh M."/>
            <person name="Koszo T."/>
            <person name="Mondo S."/>
            <person name="Kiss B."/>
            <person name="Balint B."/>
            <person name="Kues U."/>
            <person name="Barry K."/>
            <person name="Hegedus J.C."/>
            <person name="Henrissat B."/>
            <person name="Johnson J."/>
            <person name="Lipzen A."/>
            <person name="Ohm R."/>
            <person name="Nagy I."/>
            <person name="Pangilinan J."/>
            <person name="Yan J."/>
            <person name="Xiong Y."/>
            <person name="Grigoriev I.V."/>
            <person name="Hibbett D.S."/>
            <person name="Nagy L.G."/>
        </authorList>
    </citation>
    <scope>NUCLEOTIDE SEQUENCE [LARGE SCALE GENOMIC DNA]</scope>
    <source>
        <strain evidence="8 9">SZMC22713</strain>
    </source>
</reference>
<dbReference type="OrthoDB" id="19482at2759"/>
<evidence type="ECO:0000313" key="8">
    <source>
        <dbReference type="EMBL" id="TDL29409.1"/>
    </source>
</evidence>
<gene>
    <name evidence="8" type="ORF">BD410DRAFT_779810</name>
</gene>
<keyword evidence="9" id="KW-1185">Reference proteome</keyword>
<name>A0A4R5XE75_9AGAM</name>
<dbReference type="Pfam" id="PF20655">
    <property type="entry name" value="Vps52_C"/>
    <property type="match status" value="2"/>
</dbReference>
<dbReference type="GO" id="GO:0015031">
    <property type="term" value="P:protein transport"/>
    <property type="evidence" value="ECO:0007669"/>
    <property type="project" value="UniProtKB-KW"/>
</dbReference>
<evidence type="ECO:0000256" key="4">
    <source>
        <dbReference type="ARBA" id="ARBA00022927"/>
    </source>
</evidence>
<evidence type="ECO:0000256" key="1">
    <source>
        <dbReference type="ARBA" id="ARBA00004601"/>
    </source>
</evidence>
<dbReference type="STRING" id="50990.A0A4R5XE75"/>
<sequence length="601" mass="67695">MTEDLSAADSPINIPRVLNEVRDDDAIKSSQKNQIFYNARAKQFVELHDQVEASVNLLDSLETFLSTFQKDLSAVSGQISELQDRSKDIDSRLKSRKKIEKPLSSLLSDLCIPPKLATLILDTDVGEPWLSAIGDFEQRLKALAVRKRVKAARDLAEVAEGLRIVAATKLRAFFLSIIQPIRSSMSTNMQVLQTSILVKYKPLYDFLQRHASTVAQEVQRAYVAAARVYYETGFRRYVRSLGVIKARVTEKAEPITSGVNEKEEALSVNEQRLAMAKIQGAGVTLGYMADDKAHKETIEALFRSLLLVLMDNATSENLFISTFFSEPPLETSIHLPESYLLSPTSAIDQSIGNRRENDATDLFPTSSTRANVLDVDDETGKRPLSKEEKSTLNAMWKQVMEPALGYCEKFASSVLDQPPPVTSLLTMIRLNESVILEVQKRECTALESFVFGLRLHFWPVFQKMMTDHIGSLNKFADAATAGYFKRGAPITDIAIQNIANRYVSMFTAFVILTDQEDETMIFSNLQRLRQELTQMVVVQSKRISDTQRSARYQSTVFEAILRTLSSGPLPMIHPKAQTEIAFWRQREEEARRRISSTNSTR</sequence>
<evidence type="ECO:0000313" key="9">
    <source>
        <dbReference type="Proteomes" id="UP000294933"/>
    </source>
</evidence>
<dbReference type="InterPro" id="IPR007258">
    <property type="entry name" value="Vps52"/>
</dbReference>
<dbReference type="PANTHER" id="PTHR14190:SF7">
    <property type="entry name" value="VACUOLAR PROTEIN SORTING-ASSOCIATED PROTEIN 52 HOMOLOG"/>
    <property type="match status" value="1"/>
</dbReference>
<protein>
    <submittedName>
        <fullName evidence="8">Vps52-domain-containing protein</fullName>
    </submittedName>
</protein>
<feature type="domain" description="Vps52 C-terminal" evidence="7">
    <location>
        <begin position="393"/>
        <end position="565"/>
    </location>
</feature>
<dbReference type="GO" id="GO:0000938">
    <property type="term" value="C:GARP complex"/>
    <property type="evidence" value="ECO:0007669"/>
    <property type="project" value="TreeGrafter"/>
</dbReference>
<evidence type="ECO:0000259" key="6">
    <source>
        <dbReference type="Pfam" id="PF04129"/>
    </source>
</evidence>
<dbReference type="GO" id="GO:0042147">
    <property type="term" value="P:retrograde transport, endosome to Golgi"/>
    <property type="evidence" value="ECO:0007669"/>
    <property type="project" value="TreeGrafter"/>
</dbReference>
<evidence type="ECO:0000256" key="3">
    <source>
        <dbReference type="ARBA" id="ARBA00022448"/>
    </source>
</evidence>
<dbReference type="EMBL" id="ML170156">
    <property type="protein sequence ID" value="TDL29409.1"/>
    <property type="molecule type" value="Genomic_DNA"/>
</dbReference>
<dbReference type="Proteomes" id="UP000294933">
    <property type="component" value="Unassembled WGS sequence"/>
</dbReference>
<evidence type="ECO:0000256" key="2">
    <source>
        <dbReference type="ARBA" id="ARBA00008180"/>
    </source>
</evidence>
<dbReference type="GO" id="GO:0006896">
    <property type="term" value="P:Golgi to vacuole transport"/>
    <property type="evidence" value="ECO:0007669"/>
    <property type="project" value="TreeGrafter"/>
</dbReference>
<evidence type="ECO:0000256" key="5">
    <source>
        <dbReference type="ARBA" id="ARBA00023034"/>
    </source>
</evidence>
<dbReference type="VEuPathDB" id="FungiDB:BD410DRAFT_779810"/>
<keyword evidence="4" id="KW-0653">Protein transport</keyword>
<dbReference type="GO" id="GO:0019905">
    <property type="term" value="F:syntaxin binding"/>
    <property type="evidence" value="ECO:0007669"/>
    <property type="project" value="TreeGrafter"/>
</dbReference>
<dbReference type="InterPro" id="IPR048319">
    <property type="entry name" value="Vps52_CC"/>
</dbReference>
<dbReference type="Pfam" id="PF04129">
    <property type="entry name" value="Vps52_CC"/>
    <property type="match status" value="1"/>
</dbReference>
<keyword evidence="5" id="KW-0333">Golgi apparatus</keyword>
<feature type="domain" description="Vps52 coiled-coil" evidence="6">
    <location>
        <begin position="42"/>
        <end position="207"/>
    </location>
</feature>
<dbReference type="AlphaFoldDB" id="A0A4R5XE75"/>
<accession>A0A4R5XE75</accession>
<dbReference type="GO" id="GO:0032456">
    <property type="term" value="P:endocytic recycling"/>
    <property type="evidence" value="ECO:0007669"/>
    <property type="project" value="TreeGrafter"/>
</dbReference>
<feature type="domain" description="Vps52 C-terminal" evidence="7">
    <location>
        <begin position="261"/>
        <end position="324"/>
    </location>
</feature>
<comment type="similarity">
    <text evidence="2">Belongs to the VPS52 family.</text>
</comment>
<dbReference type="GO" id="GO:0005829">
    <property type="term" value="C:cytosol"/>
    <property type="evidence" value="ECO:0007669"/>
    <property type="project" value="GOC"/>
</dbReference>
<dbReference type="PANTHER" id="PTHR14190">
    <property type="entry name" value="SUPPRESSOR OF ACTIN MUTATIONS 2/VACUOLAR PROTEIN SORTING 52"/>
    <property type="match status" value="1"/>
</dbReference>